<evidence type="ECO:0000313" key="6">
    <source>
        <dbReference type="EMBL" id="SFI19025.1"/>
    </source>
</evidence>
<keyword evidence="3" id="KW-0472">Membrane</keyword>
<evidence type="ECO:0000256" key="1">
    <source>
        <dbReference type="ARBA" id="ARBA00004167"/>
    </source>
</evidence>
<dbReference type="InterPro" id="IPR015919">
    <property type="entry name" value="Cadherin-like_sf"/>
</dbReference>
<accession>A0A1I3G6A2</accession>
<gene>
    <name evidence="6" type="ORF">SAMN05421753_106209</name>
</gene>
<dbReference type="RefSeq" id="WP_092049652.1">
    <property type="nucleotide sequence ID" value="NZ_FOQD01000006.1"/>
</dbReference>
<dbReference type="Proteomes" id="UP000199518">
    <property type="component" value="Unassembled WGS sequence"/>
</dbReference>
<proteinExistence type="predicted"/>
<organism evidence="6 7">
    <name type="scientific">Planctomicrobium piriforme</name>
    <dbReference type="NCBI Taxonomy" id="1576369"/>
    <lineage>
        <taxon>Bacteria</taxon>
        <taxon>Pseudomonadati</taxon>
        <taxon>Planctomycetota</taxon>
        <taxon>Planctomycetia</taxon>
        <taxon>Planctomycetales</taxon>
        <taxon>Planctomycetaceae</taxon>
        <taxon>Planctomicrobium</taxon>
    </lineage>
</organism>
<evidence type="ECO:0000256" key="3">
    <source>
        <dbReference type="ARBA" id="ARBA00022989"/>
    </source>
</evidence>
<dbReference type="SUPFAM" id="SSF49313">
    <property type="entry name" value="Cadherin-like"/>
    <property type="match status" value="1"/>
</dbReference>
<name>A0A1I3G6A2_9PLAN</name>
<keyword evidence="4" id="KW-0325">Glycoprotein</keyword>
<dbReference type="InterPro" id="IPR002126">
    <property type="entry name" value="Cadherin-like_dom"/>
</dbReference>
<dbReference type="SUPFAM" id="SSF89260">
    <property type="entry name" value="Collagen-binding domain"/>
    <property type="match status" value="2"/>
</dbReference>
<evidence type="ECO:0000256" key="4">
    <source>
        <dbReference type="ARBA" id="ARBA00023180"/>
    </source>
</evidence>
<keyword evidence="7" id="KW-1185">Reference proteome</keyword>
<sequence>MVGSNWLQRVAVRMGVRVGAGGHRRRAGCPASFLEHPARVEFLEARTLLAGLPIFEADFGDGNGAPSADGFEKQSLGDLWHVSTGHRDAPGHSGPFSLYYGKNEGDNGGGTYDTGAANAGSVILSGVSVPVEGALLSFKSLVEREPTANTIGADRLKVLISTDDGVNFLDQGLDFPSSTNGLFLQFGVDLSAFAGQTIQLQFSFDTVDASNNNFEGWYIDDVLVIGNDLDDQMGEDIPVAIGSTTSGVIDTHSDVDLYSFTAQAGQSLSFDIDRPDTALDSWLRLFDAAGNEITFNDDAPGPGEVHSGESYLEHTFTADGTYYVGVSGFENKDYDVLTGLGDIDVGVMGDYTLTIKDFDPDDQISEATSLGVNGITFGEIRKFDDVDMFAVTAKAGQTLAFDVDRPVDSTIDSYLRLFDAAGNPLAQNNDAAAPGESTPTKDSFFEFTFPLSGTYYVAVSGNGNISYDPVTGENDSFGLPGSYALSVFNLSPDIGSFGADVTFTENDAPVRFAAAATVSALFNPTFDGGALTASLTSGGQAGLVLSILPGGGGANAVSVTGNEVRVNNVLIGSFTGGAAGQPLVVTLNANANPARIQALLRRFAVGSNSETLVTATHTLNVTLDDGQGHASPIVGKNVNVIGVNDPPSDLLFSSTSVAENLPAGTVVATLTPVDLDTTSGFFFLLETPAGTTDGVEFEIVGRKLRTKSSFNFEAKSSYSFVISVSDGFGGASFPVTINVTNVNEAPVLGEISGSTGYTENAAPVVIAPAATVADVDSPNFEGGKLTVSITANKQSTDVLSIKTSAALTITNGNEIRLNGVLLGTFTGGTQNVGLTITLTANATVGRTQNLLRNIAFSSTSENPSTLPRTLQFKLSDGDNATSAALTKTVNLTAVNDAPVVSGFDGSVAYVGPSAVILDNNAVVTDVDSANFSGGKLTVSLTFNTQGSDLLSIRNQGTGAGQIGVSGAEVTFGGIVIGTFTGGTNKVALVITFNASTTPAAVQALVRNLQFKNMAAAPSTLPRNVRVLLTDGDNGTSAAVNKTITFG</sequence>
<evidence type="ECO:0000259" key="5">
    <source>
        <dbReference type="PROSITE" id="PS50268"/>
    </source>
</evidence>
<dbReference type="PROSITE" id="PS50268">
    <property type="entry name" value="CADHERIN_2"/>
    <property type="match status" value="1"/>
</dbReference>
<dbReference type="GO" id="GO:0005886">
    <property type="term" value="C:plasma membrane"/>
    <property type="evidence" value="ECO:0007669"/>
    <property type="project" value="TreeGrafter"/>
</dbReference>
<dbReference type="Gene3D" id="2.60.120.380">
    <property type="match status" value="2"/>
</dbReference>
<comment type="subcellular location">
    <subcellularLocation>
        <location evidence="1">Membrane</location>
        <topology evidence="1">Single-pass membrane protein</topology>
    </subcellularLocation>
</comment>
<dbReference type="OrthoDB" id="291802at2"/>
<dbReference type="InterPro" id="IPR050174">
    <property type="entry name" value="Protocadherin/Cadherin-CA"/>
</dbReference>
<dbReference type="GO" id="GO:0007156">
    <property type="term" value="P:homophilic cell adhesion via plasma membrane adhesion molecules"/>
    <property type="evidence" value="ECO:0007669"/>
    <property type="project" value="InterPro"/>
</dbReference>
<dbReference type="STRING" id="1576369.SAMN05421753_106209"/>
<dbReference type="Gene3D" id="2.60.40.60">
    <property type="entry name" value="Cadherins"/>
    <property type="match status" value="1"/>
</dbReference>
<dbReference type="PANTHER" id="PTHR24028:SF328">
    <property type="entry name" value="CADHERIN-3"/>
    <property type="match status" value="1"/>
</dbReference>
<keyword evidence="3" id="KW-1133">Transmembrane helix</keyword>
<reference evidence="7" key="1">
    <citation type="submission" date="2016-10" db="EMBL/GenBank/DDBJ databases">
        <authorList>
            <person name="Varghese N."/>
            <person name="Submissions S."/>
        </authorList>
    </citation>
    <scope>NUCLEOTIDE SEQUENCE [LARGE SCALE GENOMIC DNA]</scope>
    <source>
        <strain evidence="7">DSM 26348</strain>
    </source>
</reference>
<dbReference type="AlphaFoldDB" id="A0A1I3G6A2"/>
<dbReference type="Pfam" id="PF04151">
    <property type="entry name" value="PPC"/>
    <property type="match status" value="2"/>
</dbReference>
<dbReference type="PANTHER" id="PTHR24028">
    <property type="entry name" value="CADHERIN-87A"/>
    <property type="match status" value="1"/>
</dbReference>
<dbReference type="CDD" id="cd11304">
    <property type="entry name" value="Cadherin_repeat"/>
    <property type="match status" value="1"/>
</dbReference>
<feature type="domain" description="Cadherin" evidence="5">
    <location>
        <begin position="656"/>
        <end position="748"/>
    </location>
</feature>
<protein>
    <submittedName>
        <fullName evidence="6">Pre-peptidase C-terminal domain-containing protein</fullName>
    </submittedName>
</protein>
<dbReference type="InterPro" id="IPR007280">
    <property type="entry name" value="Peptidase_C_arc/bac"/>
</dbReference>
<keyword evidence="2" id="KW-0812">Transmembrane</keyword>
<evidence type="ECO:0000256" key="2">
    <source>
        <dbReference type="ARBA" id="ARBA00022692"/>
    </source>
</evidence>
<evidence type="ECO:0000313" key="7">
    <source>
        <dbReference type="Proteomes" id="UP000199518"/>
    </source>
</evidence>
<dbReference type="EMBL" id="FOQD01000006">
    <property type="protein sequence ID" value="SFI19025.1"/>
    <property type="molecule type" value="Genomic_DNA"/>
</dbReference>
<dbReference type="GO" id="GO:0005509">
    <property type="term" value="F:calcium ion binding"/>
    <property type="evidence" value="ECO:0007669"/>
    <property type="project" value="InterPro"/>
</dbReference>